<keyword evidence="1" id="KW-0285">Flavoprotein</keyword>
<proteinExistence type="predicted"/>
<dbReference type="PANTHER" id="PTHR43278">
    <property type="entry name" value="NAD(P)H-DEPENDENT FMN-CONTAINING OXIDOREDUCTASE YWQN-RELATED"/>
    <property type="match status" value="1"/>
</dbReference>
<protein>
    <submittedName>
        <fullName evidence="4">NADPH-dependent FMN reductase</fullName>
    </submittedName>
</protein>
<dbReference type="InterPro" id="IPR029039">
    <property type="entry name" value="Flavoprotein-like_sf"/>
</dbReference>
<accession>B4S5C7</accession>
<evidence type="ECO:0000313" key="4">
    <source>
        <dbReference type="EMBL" id="ACF45524.1"/>
    </source>
</evidence>
<organism evidence="4 5">
    <name type="scientific">Prosthecochloris aestuarii (strain DSM 271 / SK 413)</name>
    <dbReference type="NCBI Taxonomy" id="290512"/>
    <lineage>
        <taxon>Bacteria</taxon>
        <taxon>Pseudomonadati</taxon>
        <taxon>Chlorobiota</taxon>
        <taxon>Chlorobiia</taxon>
        <taxon>Chlorobiales</taxon>
        <taxon>Chlorobiaceae</taxon>
        <taxon>Prosthecochloris</taxon>
    </lineage>
</organism>
<sequence>MSDTPEIIALVGSYRKGGMNDQIVDAILAGARERGARIRKIYLSDREISFCSNCRSCTQREGRERGICVIDDGMEKLLQEAEHANGLILASPVNAGTVTAVMKRFIERLIGYTWWPWGAAAPKVRRAERTRHAVLVVTSAAPSIMARLGGSAKALAELKGAARLLGAAVSGVLWVGLAARSEHQQISRRAVQKAHRLGADLVGHS</sequence>
<dbReference type="HOGENOM" id="CLU_050993_4_2_10"/>
<dbReference type="eggNOG" id="COG0655">
    <property type="taxonomic scope" value="Bacteria"/>
</dbReference>
<reference evidence="4" key="1">
    <citation type="submission" date="2008-06" db="EMBL/GenBank/DDBJ databases">
        <title>Complete sequence of chromosome of Prosthecochloris aestuarii DSM 271.</title>
        <authorList>
            <consortium name="US DOE Joint Genome Institute"/>
            <person name="Lucas S."/>
            <person name="Copeland A."/>
            <person name="Lapidus A."/>
            <person name="Glavina del Rio T."/>
            <person name="Dalin E."/>
            <person name="Tice H."/>
            <person name="Bruce D."/>
            <person name="Goodwin L."/>
            <person name="Pitluck S."/>
            <person name="Schmutz J."/>
            <person name="Larimer F."/>
            <person name="Land M."/>
            <person name="Hauser L."/>
            <person name="Kyrpides N."/>
            <person name="Anderson I."/>
            <person name="Liu Z."/>
            <person name="Li T."/>
            <person name="Zhao F."/>
            <person name="Overmann J."/>
            <person name="Bryant D.A."/>
            <person name="Richardson P."/>
        </authorList>
    </citation>
    <scope>NUCLEOTIDE SEQUENCE [LARGE SCALE GENOMIC DNA]</scope>
    <source>
        <strain evidence="4">DSM 271</strain>
    </source>
</reference>
<evidence type="ECO:0000256" key="1">
    <source>
        <dbReference type="ARBA" id="ARBA00022630"/>
    </source>
</evidence>
<dbReference type="Gene3D" id="3.40.50.360">
    <property type="match status" value="1"/>
</dbReference>
<dbReference type="InterPro" id="IPR051796">
    <property type="entry name" value="ISF_SsuE-like"/>
</dbReference>
<feature type="domain" description="NADPH-dependent FMN reductase-like" evidence="3">
    <location>
        <begin position="6"/>
        <end position="123"/>
    </location>
</feature>
<dbReference type="GO" id="GO:0016491">
    <property type="term" value="F:oxidoreductase activity"/>
    <property type="evidence" value="ECO:0007669"/>
    <property type="project" value="InterPro"/>
</dbReference>
<dbReference type="InterPro" id="IPR005025">
    <property type="entry name" value="FMN_Rdtase-like_dom"/>
</dbReference>
<dbReference type="Pfam" id="PF03358">
    <property type="entry name" value="FMN_red"/>
    <property type="match status" value="1"/>
</dbReference>
<dbReference type="Proteomes" id="UP000002725">
    <property type="component" value="Chromosome"/>
</dbReference>
<name>B4S5C7_PROA2</name>
<dbReference type="PANTHER" id="PTHR43278:SF2">
    <property type="entry name" value="IRON-SULFUR FLAVOPROTEIN"/>
    <property type="match status" value="1"/>
</dbReference>
<dbReference type="AlphaFoldDB" id="B4S5C7"/>
<dbReference type="SUPFAM" id="SSF52218">
    <property type="entry name" value="Flavoproteins"/>
    <property type="match status" value="1"/>
</dbReference>
<keyword evidence="5" id="KW-1185">Reference proteome</keyword>
<keyword evidence="2" id="KW-0288">FMN</keyword>
<evidence type="ECO:0000259" key="3">
    <source>
        <dbReference type="Pfam" id="PF03358"/>
    </source>
</evidence>
<dbReference type="KEGG" id="paa:Paes_0468"/>
<gene>
    <name evidence="4" type="ordered locus">Paes_0468</name>
</gene>
<dbReference type="RefSeq" id="WP_012505061.1">
    <property type="nucleotide sequence ID" value="NC_011059.1"/>
</dbReference>
<dbReference type="EMBL" id="CP001108">
    <property type="protein sequence ID" value="ACF45524.1"/>
    <property type="molecule type" value="Genomic_DNA"/>
</dbReference>
<dbReference type="STRING" id="290512.Paes_0468"/>
<evidence type="ECO:0000313" key="5">
    <source>
        <dbReference type="Proteomes" id="UP000002725"/>
    </source>
</evidence>
<evidence type="ECO:0000256" key="2">
    <source>
        <dbReference type="ARBA" id="ARBA00022643"/>
    </source>
</evidence>